<keyword evidence="2" id="KW-1185">Reference proteome</keyword>
<dbReference type="OrthoDB" id="9970759at2"/>
<accession>A0A562TR79</accession>
<dbReference type="AlphaFoldDB" id="A0A562TR79"/>
<proteinExistence type="predicted"/>
<evidence type="ECO:0000313" key="2">
    <source>
        <dbReference type="Proteomes" id="UP000317010"/>
    </source>
</evidence>
<dbReference type="EMBL" id="VLLI01000016">
    <property type="protein sequence ID" value="TWI95290.1"/>
    <property type="molecule type" value="Genomic_DNA"/>
</dbReference>
<dbReference type="Proteomes" id="UP000317010">
    <property type="component" value="Unassembled WGS sequence"/>
</dbReference>
<organism evidence="1 2">
    <name type="scientific">Mucilaginibacter frigoritolerans</name>
    <dbReference type="NCBI Taxonomy" id="652788"/>
    <lineage>
        <taxon>Bacteria</taxon>
        <taxon>Pseudomonadati</taxon>
        <taxon>Bacteroidota</taxon>
        <taxon>Sphingobacteriia</taxon>
        <taxon>Sphingobacteriales</taxon>
        <taxon>Sphingobacteriaceae</taxon>
        <taxon>Mucilaginibacter</taxon>
    </lineage>
</organism>
<reference evidence="1 2" key="1">
    <citation type="submission" date="2019-07" db="EMBL/GenBank/DDBJ databases">
        <title>Genomic Encyclopedia of Archaeal and Bacterial Type Strains, Phase II (KMG-II): from individual species to whole genera.</title>
        <authorList>
            <person name="Goeker M."/>
        </authorList>
    </citation>
    <scope>NUCLEOTIDE SEQUENCE [LARGE SCALE GENOMIC DNA]</scope>
    <source>
        <strain evidence="1 2">ATCC BAA-1854</strain>
    </source>
</reference>
<gene>
    <name evidence="1" type="ORF">JN11_04405</name>
</gene>
<comment type="caution">
    <text evidence="1">The sequence shown here is derived from an EMBL/GenBank/DDBJ whole genome shotgun (WGS) entry which is preliminary data.</text>
</comment>
<protein>
    <submittedName>
        <fullName evidence="1">Uncharacterized protein</fullName>
    </submittedName>
</protein>
<dbReference type="RefSeq" id="WP_144916073.1">
    <property type="nucleotide sequence ID" value="NZ_VLLI01000016.1"/>
</dbReference>
<name>A0A562TR79_9SPHI</name>
<sequence length="69" mass="7990">MAKPRLINIARKSLNTFFYGNPCEQPEVNEKYAVNLSELKLGEGMPIFNDSYTNHTRSLQNSFFTENIF</sequence>
<evidence type="ECO:0000313" key="1">
    <source>
        <dbReference type="EMBL" id="TWI95290.1"/>
    </source>
</evidence>